<sequence length="195" mass="19663">MSSDGAATEAEVGANGADPADPGAETGGTAPEASSVADEAAAIECAFCEQRVPSREALAVEVGEAGRVTVCAFCADSLFDGVDVAATPNPDAGRPPEPPAETDREGGRTSVAPGADEHSASTIAWTPTPPRGDGVAGALLQAHFLSLSLLWAVHRTNVRLVERVLEEVDVQLVTVLGLTLSAVVATGLVLATALP</sequence>
<organism evidence="3 4">
    <name type="scientific">Haloglomus irregulare</name>
    <dbReference type="NCBI Taxonomy" id="2234134"/>
    <lineage>
        <taxon>Archaea</taxon>
        <taxon>Methanobacteriati</taxon>
        <taxon>Methanobacteriota</taxon>
        <taxon>Stenosarchaea group</taxon>
        <taxon>Halobacteria</taxon>
        <taxon>Halobacteriales</taxon>
        <taxon>Natronomonadaceae</taxon>
        <taxon>Haloglomus</taxon>
    </lineage>
</organism>
<comment type="caution">
    <text evidence="3">The sequence shown here is derived from an EMBL/GenBank/DDBJ whole genome shotgun (WGS) entry which is preliminary data.</text>
</comment>
<gene>
    <name evidence="3" type="ORF">DP107_14565</name>
</gene>
<dbReference type="RefSeq" id="WP_144262883.1">
    <property type="nucleotide sequence ID" value="NZ_QMDX01000011.1"/>
</dbReference>
<dbReference type="Proteomes" id="UP000319894">
    <property type="component" value="Unassembled WGS sequence"/>
</dbReference>
<dbReference type="InParanoid" id="A0A554MWV0"/>
<feature type="region of interest" description="Disordered" evidence="1">
    <location>
        <begin position="85"/>
        <end position="129"/>
    </location>
</feature>
<accession>A0A554MWV0</accession>
<keyword evidence="2" id="KW-1133">Transmembrane helix</keyword>
<keyword evidence="4" id="KW-1185">Reference proteome</keyword>
<proteinExistence type="predicted"/>
<reference evidence="3 4" key="1">
    <citation type="submission" date="2018-06" db="EMBL/GenBank/DDBJ databases">
        <title>Natronomonas sp. F16-60 a new haloarchaeon isolated from a solar saltern of Isla Cristina, Huelva, Spain.</title>
        <authorList>
            <person name="Duran-Viseras A."/>
            <person name="Sanchez-Porro C."/>
            <person name="Ventosa A."/>
        </authorList>
    </citation>
    <scope>NUCLEOTIDE SEQUENCE [LARGE SCALE GENOMIC DNA]</scope>
    <source>
        <strain evidence="3 4">F16-60</strain>
    </source>
</reference>
<evidence type="ECO:0000256" key="1">
    <source>
        <dbReference type="SAM" id="MobiDB-lite"/>
    </source>
</evidence>
<feature type="transmembrane region" description="Helical" evidence="2">
    <location>
        <begin position="173"/>
        <end position="194"/>
    </location>
</feature>
<keyword evidence="2" id="KW-0812">Transmembrane</keyword>
<evidence type="ECO:0000256" key="2">
    <source>
        <dbReference type="SAM" id="Phobius"/>
    </source>
</evidence>
<keyword evidence="2" id="KW-0472">Membrane</keyword>
<dbReference type="EMBL" id="QMDX01000011">
    <property type="protein sequence ID" value="TSD09598.1"/>
    <property type="molecule type" value="Genomic_DNA"/>
</dbReference>
<protein>
    <submittedName>
        <fullName evidence="3">Uncharacterized protein</fullName>
    </submittedName>
</protein>
<evidence type="ECO:0000313" key="3">
    <source>
        <dbReference type="EMBL" id="TSD09598.1"/>
    </source>
</evidence>
<name>A0A554MWV0_9EURY</name>
<feature type="region of interest" description="Disordered" evidence="1">
    <location>
        <begin position="1"/>
        <end position="35"/>
    </location>
</feature>
<feature type="compositionally biased region" description="Low complexity" evidence="1">
    <location>
        <begin position="13"/>
        <end position="24"/>
    </location>
</feature>
<evidence type="ECO:0000313" key="4">
    <source>
        <dbReference type="Proteomes" id="UP000319894"/>
    </source>
</evidence>
<dbReference type="AlphaFoldDB" id="A0A554MWV0"/>